<keyword evidence="7" id="KW-1003">Cell membrane</keyword>
<evidence type="ECO:0000256" key="1">
    <source>
        <dbReference type="ARBA" id="ARBA00004370"/>
    </source>
</evidence>
<dbReference type="EMBL" id="BMDO01000001">
    <property type="protein sequence ID" value="GGI49525.1"/>
    <property type="molecule type" value="Genomic_DNA"/>
</dbReference>
<dbReference type="PANTHER" id="PTHR11910">
    <property type="entry name" value="ATP SYNTHASE DELTA CHAIN"/>
    <property type="match status" value="1"/>
</dbReference>
<reference evidence="8" key="2">
    <citation type="submission" date="2020-09" db="EMBL/GenBank/DDBJ databases">
        <authorList>
            <person name="Sun Q."/>
            <person name="Sedlacek I."/>
        </authorList>
    </citation>
    <scope>NUCLEOTIDE SEQUENCE</scope>
    <source>
        <strain evidence="8">CCM 8711</strain>
    </source>
</reference>
<dbReference type="InterPro" id="IPR000711">
    <property type="entry name" value="ATPase_OSCP/dsu"/>
</dbReference>
<evidence type="ECO:0000313" key="9">
    <source>
        <dbReference type="Proteomes" id="UP000662074"/>
    </source>
</evidence>
<dbReference type="RefSeq" id="WP_188413878.1">
    <property type="nucleotide sequence ID" value="NZ_BMDO01000001.1"/>
</dbReference>
<evidence type="ECO:0000256" key="5">
    <source>
        <dbReference type="ARBA" id="ARBA00023136"/>
    </source>
</evidence>
<evidence type="ECO:0000256" key="7">
    <source>
        <dbReference type="HAMAP-Rule" id="MF_01416"/>
    </source>
</evidence>
<comment type="similarity">
    <text evidence="7">Belongs to the ATPase delta chain family.</text>
</comment>
<evidence type="ECO:0000256" key="2">
    <source>
        <dbReference type="ARBA" id="ARBA00022448"/>
    </source>
</evidence>
<keyword evidence="5 7" id="KW-0472">Membrane</keyword>
<evidence type="ECO:0000313" key="8">
    <source>
        <dbReference type="EMBL" id="GGI49525.1"/>
    </source>
</evidence>
<keyword evidence="3 7" id="KW-0375">Hydrogen ion transport</keyword>
<comment type="caution">
    <text evidence="8">The sequence shown here is derived from an EMBL/GenBank/DDBJ whole genome shotgun (WGS) entry which is preliminary data.</text>
</comment>
<keyword evidence="6 7" id="KW-0066">ATP synthesis</keyword>
<keyword evidence="2 7" id="KW-0813">Transport</keyword>
<dbReference type="HAMAP" id="MF_01416">
    <property type="entry name" value="ATP_synth_delta_bact"/>
    <property type="match status" value="1"/>
</dbReference>
<comment type="subcellular location">
    <subcellularLocation>
        <location evidence="7">Cell membrane</location>
        <topology evidence="7">Peripheral membrane protein</topology>
    </subcellularLocation>
    <subcellularLocation>
        <location evidence="1">Membrane</location>
    </subcellularLocation>
</comment>
<keyword evidence="7" id="KW-0139">CF(1)</keyword>
<organism evidence="8 9">
    <name type="scientific">Mucilaginibacter galii</name>
    <dbReference type="NCBI Taxonomy" id="2005073"/>
    <lineage>
        <taxon>Bacteria</taxon>
        <taxon>Pseudomonadati</taxon>
        <taxon>Bacteroidota</taxon>
        <taxon>Sphingobacteriia</taxon>
        <taxon>Sphingobacteriales</taxon>
        <taxon>Sphingobacteriaceae</taxon>
        <taxon>Mucilaginibacter</taxon>
    </lineage>
</organism>
<dbReference type="PRINTS" id="PR00125">
    <property type="entry name" value="ATPASEDELTA"/>
</dbReference>
<comment type="function">
    <text evidence="7">This protein is part of the stalk that links CF(0) to CF(1). It either transmits conformational changes from CF(0) to CF(1) or is implicated in proton conduction.</text>
</comment>
<dbReference type="GO" id="GO:0045259">
    <property type="term" value="C:proton-transporting ATP synthase complex"/>
    <property type="evidence" value="ECO:0007669"/>
    <property type="project" value="UniProtKB-KW"/>
</dbReference>
<accession>A0A917J5E8</accession>
<gene>
    <name evidence="7 8" type="primary">atpH</name>
    <name evidence="8" type="ORF">GCM10011425_07370</name>
</gene>
<dbReference type="Gene3D" id="1.10.520.20">
    <property type="entry name" value="N-terminal domain of the delta subunit of the F1F0-ATP synthase"/>
    <property type="match status" value="1"/>
</dbReference>
<dbReference type="InterPro" id="IPR026015">
    <property type="entry name" value="ATP_synth_OSCP/delta_N_sf"/>
</dbReference>
<dbReference type="Pfam" id="PF00213">
    <property type="entry name" value="OSCP"/>
    <property type="match status" value="1"/>
</dbReference>
<sequence length="182" mass="20266">MSEITVASRYAKSLIDLAEEQNVLEAIKLDMLFFVKTLKENTQLQAVLRNPIISHDKKLKVLQAIFTGKVSPVTDSFFKIMVDKSRAEILYPTATEFISQYNIKKNIVNARVVSAAHLSDANRQQIISEVNAITKGEVILTEKVDASLIGGFVLTVGDRQIDTSVANSLQKLKKDFAQKVIQ</sequence>
<keyword evidence="9" id="KW-1185">Reference proteome</keyword>
<dbReference type="NCBIfam" id="TIGR01145">
    <property type="entry name" value="ATP_synt_delta"/>
    <property type="match status" value="1"/>
</dbReference>
<dbReference type="AlphaFoldDB" id="A0A917J5E8"/>
<evidence type="ECO:0000256" key="6">
    <source>
        <dbReference type="ARBA" id="ARBA00023310"/>
    </source>
</evidence>
<dbReference type="SUPFAM" id="SSF47928">
    <property type="entry name" value="N-terminal domain of the delta subunit of the F1F0-ATP synthase"/>
    <property type="match status" value="1"/>
</dbReference>
<keyword evidence="4 7" id="KW-0406">Ion transport</keyword>
<protein>
    <recommendedName>
        <fullName evidence="7">ATP synthase subunit delta</fullName>
    </recommendedName>
    <alternativeName>
        <fullName evidence="7">ATP synthase F(1) sector subunit delta</fullName>
    </alternativeName>
    <alternativeName>
        <fullName evidence="7">F-type ATPase subunit delta</fullName>
        <shortName evidence="7">F-ATPase subunit delta</shortName>
    </alternativeName>
</protein>
<name>A0A917J5E8_9SPHI</name>
<dbReference type="GO" id="GO:0046933">
    <property type="term" value="F:proton-transporting ATP synthase activity, rotational mechanism"/>
    <property type="evidence" value="ECO:0007669"/>
    <property type="project" value="UniProtKB-UniRule"/>
</dbReference>
<reference evidence="8" key="1">
    <citation type="journal article" date="2014" name="Int. J. Syst. Evol. Microbiol.">
        <title>Complete genome sequence of Corynebacterium casei LMG S-19264T (=DSM 44701T), isolated from a smear-ripened cheese.</title>
        <authorList>
            <consortium name="US DOE Joint Genome Institute (JGI-PGF)"/>
            <person name="Walter F."/>
            <person name="Albersmeier A."/>
            <person name="Kalinowski J."/>
            <person name="Ruckert C."/>
        </authorList>
    </citation>
    <scope>NUCLEOTIDE SEQUENCE</scope>
    <source>
        <strain evidence="8">CCM 8711</strain>
    </source>
</reference>
<dbReference type="Proteomes" id="UP000662074">
    <property type="component" value="Unassembled WGS sequence"/>
</dbReference>
<evidence type="ECO:0000256" key="3">
    <source>
        <dbReference type="ARBA" id="ARBA00022781"/>
    </source>
</evidence>
<evidence type="ECO:0000256" key="4">
    <source>
        <dbReference type="ARBA" id="ARBA00023065"/>
    </source>
</evidence>
<dbReference type="GO" id="GO:0005886">
    <property type="term" value="C:plasma membrane"/>
    <property type="evidence" value="ECO:0007669"/>
    <property type="project" value="UniProtKB-SubCell"/>
</dbReference>
<comment type="function">
    <text evidence="7">F(1)F(0) ATP synthase produces ATP from ADP in the presence of a proton or sodium gradient. F-type ATPases consist of two structural domains, F(1) containing the extramembraneous catalytic core and F(0) containing the membrane proton channel, linked together by a central stalk and a peripheral stalk. During catalysis, ATP synthesis in the catalytic domain of F(1) is coupled via a rotary mechanism of the central stalk subunits to proton translocation.</text>
</comment>
<proteinExistence type="inferred from homology"/>